<feature type="compositionally biased region" description="Polar residues" evidence="7">
    <location>
        <begin position="294"/>
        <end position="303"/>
    </location>
</feature>
<dbReference type="InterPro" id="IPR051156">
    <property type="entry name" value="Mito/Outer_Membr_Metalloprot"/>
</dbReference>
<dbReference type="InterPro" id="IPR001915">
    <property type="entry name" value="Peptidase_M48"/>
</dbReference>
<evidence type="ECO:0000256" key="4">
    <source>
        <dbReference type="ARBA" id="ARBA00022801"/>
    </source>
</evidence>
<keyword evidence="2" id="KW-0645">Protease</keyword>
<dbReference type="PANTHER" id="PTHR22726:SF1">
    <property type="entry name" value="METALLOENDOPEPTIDASE OMA1, MITOCHONDRIAL"/>
    <property type="match status" value="1"/>
</dbReference>
<evidence type="ECO:0000256" key="1">
    <source>
        <dbReference type="ARBA" id="ARBA00001947"/>
    </source>
</evidence>
<dbReference type="GO" id="GO:0051603">
    <property type="term" value="P:proteolysis involved in protein catabolic process"/>
    <property type="evidence" value="ECO:0007669"/>
    <property type="project" value="TreeGrafter"/>
</dbReference>
<keyword evidence="5" id="KW-0862">Zinc</keyword>
<evidence type="ECO:0000256" key="7">
    <source>
        <dbReference type="SAM" id="MobiDB-lite"/>
    </source>
</evidence>
<dbReference type="GO" id="GO:0016020">
    <property type="term" value="C:membrane"/>
    <property type="evidence" value="ECO:0007669"/>
    <property type="project" value="TreeGrafter"/>
</dbReference>
<dbReference type="AlphaFoldDB" id="A0A978VMN0"/>
<keyword evidence="6" id="KW-0482">Metalloprotease</keyword>
<accession>A0A978VMN0</accession>
<dbReference type="EMBL" id="JAEACU010000003">
    <property type="protein sequence ID" value="KAH7536805.1"/>
    <property type="molecule type" value="Genomic_DNA"/>
</dbReference>
<dbReference type="GO" id="GO:0004222">
    <property type="term" value="F:metalloendopeptidase activity"/>
    <property type="evidence" value="ECO:0007669"/>
    <property type="project" value="InterPro"/>
</dbReference>
<reference evidence="9" key="1">
    <citation type="journal article" date="2021" name="Front. Plant Sci.">
        <title>Chromosome-Scale Genome Assembly for Chinese Sour Jujube and Insights Into Its Genome Evolution and Domestication Signature.</title>
        <authorList>
            <person name="Shen L.-Y."/>
            <person name="Luo H."/>
            <person name="Wang X.-L."/>
            <person name="Wang X.-M."/>
            <person name="Qiu X.-J."/>
            <person name="Liu H."/>
            <person name="Zhou S.-S."/>
            <person name="Jia K.-H."/>
            <person name="Nie S."/>
            <person name="Bao Y.-T."/>
            <person name="Zhang R.-G."/>
            <person name="Yun Q.-Z."/>
            <person name="Chai Y.-H."/>
            <person name="Lu J.-Y."/>
            <person name="Li Y."/>
            <person name="Zhao S.-W."/>
            <person name="Mao J.-F."/>
            <person name="Jia S.-G."/>
            <person name="Mao Y.-M."/>
        </authorList>
    </citation>
    <scope>NUCLEOTIDE SEQUENCE</scope>
    <source>
        <strain evidence="9">AT0</strain>
        <tissue evidence="9">Leaf</tissue>
    </source>
</reference>
<keyword evidence="4" id="KW-0378">Hydrolase</keyword>
<protein>
    <recommendedName>
        <fullName evidence="8">Peptidase M48 domain-containing protein</fullName>
    </recommendedName>
</protein>
<dbReference type="Proteomes" id="UP000813462">
    <property type="component" value="Unassembled WGS sequence"/>
</dbReference>
<evidence type="ECO:0000313" key="10">
    <source>
        <dbReference type="Proteomes" id="UP000813462"/>
    </source>
</evidence>
<dbReference type="GO" id="GO:0046872">
    <property type="term" value="F:metal ion binding"/>
    <property type="evidence" value="ECO:0007669"/>
    <property type="project" value="UniProtKB-KW"/>
</dbReference>
<evidence type="ECO:0000256" key="3">
    <source>
        <dbReference type="ARBA" id="ARBA00022723"/>
    </source>
</evidence>
<dbReference type="CDD" id="cd07331">
    <property type="entry name" value="M48C_Oma1_like"/>
    <property type="match status" value="2"/>
</dbReference>
<evidence type="ECO:0000256" key="2">
    <source>
        <dbReference type="ARBA" id="ARBA00022670"/>
    </source>
</evidence>
<evidence type="ECO:0000256" key="6">
    <source>
        <dbReference type="ARBA" id="ARBA00023049"/>
    </source>
</evidence>
<dbReference type="Pfam" id="PF01435">
    <property type="entry name" value="Peptidase_M48"/>
    <property type="match status" value="2"/>
</dbReference>
<name>A0A978VMN0_ZIZJJ</name>
<evidence type="ECO:0000256" key="5">
    <source>
        <dbReference type="ARBA" id="ARBA00022833"/>
    </source>
</evidence>
<comment type="caution">
    <text evidence="9">The sequence shown here is derived from an EMBL/GenBank/DDBJ whole genome shotgun (WGS) entry which is preliminary data.</text>
</comment>
<feature type="domain" description="Peptidase M48" evidence="8">
    <location>
        <begin position="25"/>
        <end position="198"/>
    </location>
</feature>
<proteinExistence type="predicted"/>
<evidence type="ECO:0000259" key="8">
    <source>
        <dbReference type="Pfam" id="PF01435"/>
    </source>
</evidence>
<gene>
    <name evidence="9" type="ORF">FEM48_Zijuj03G0025400</name>
</gene>
<feature type="domain" description="Peptidase M48" evidence="8">
    <location>
        <begin position="460"/>
        <end position="630"/>
    </location>
</feature>
<dbReference type="Gene3D" id="3.30.2010.10">
    <property type="entry name" value="Metalloproteases ('zincins'), catalytic domain"/>
    <property type="match status" value="2"/>
</dbReference>
<comment type="cofactor">
    <cofactor evidence="1">
        <name>Zn(2+)</name>
        <dbReference type="ChEBI" id="CHEBI:29105"/>
    </cofactor>
</comment>
<sequence length="644" mass="72712">MFDIAKEVEYQGKILPSTHPQNVLVRSISDNVMKAMKDKGDGLNWEVVVVDKPEDCNACCYPGGKIVVYTGILKHLTSDAEIAAVIGHEFGHGVARHGAESVTSLVWLGFLRFILKRFVMSFIANAMLKIFLKLPLSRRMEKEADYIGMMLMASAGYDPRVAPKVFEKLEKLMGDESSIGEFLSTHPSGKKRAQLLSQPKELGLGVSEEAFCFSLLSVHEPAIKPLTKQNPVVASNPFVSFCLSFLQQGAQVPVERISIMGRRSNIVLDAFRCFTSRIFSPKSPIQHPDFAPRNTLSRSSSSILAPKSNKGKLSSGFCSYSKIPPKKKPAIWHYIGYYFGLTRTPYNSPFPFHGCCGARRYYHVDRYQVQHFRPRGPRHWPWIWFRNPRNFMIAGLVGCGVLATVYFRNLETIPYSKRTHLVFLSKKLERKLGDYLFEDMKEDEFEGKILPETHPKSVRVRSISNRIINALKSNGDELNHNWEVVVVDKPKVSNAFCIPGGKIVVFSGILKHLKSDAEIATVIGHEVGHSVARHSAEHITSYLWLDISKFILRRFVMRDIANRISKKILELPLSRRMEKEADYIGMMLMASAGYDPRVAPKVFESDGGDEYSEYFSTHPCGKKRAQLLSQPKVMEKHCAYAVQG</sequence>
<dbReference type="PANTHER" id="PTHR22726">
    <property type="entry name" value="METALLOENDOPEPTIDASE OMA1"/>
    <property type="match status" value="1"/>
</dbReference>
<keyword evidence="3" id="KW-0479">Metal-binding</keyword>
<feature type="region of interest" description="Disordered" evidence="7">
    <location>
        <begin position="285"/>
        <end position="314"/>
    </location>
</feature>
<evidence type="ECO:0000313" key="9">
    <source>
        <dbReference type="EMBL" id="KAH7536805.1"/>
    </source>
</evidence>
<organism evidence="9 10">
    <name type="scientific">Ziziphus jujuba var. spinosa</name>
    <dbReference type="NCBI Taxonomy" id="714518"/>
    <lineage>
        <taxon>Eukaryota</taxon>
        <taxon>Viridiplantae</taxon>
        <taxon>Streptophyta</taxon>
        <taxon>Embryophyta</taxon>
        <taxon>Tracheophyta</taxon>
        <taxon>Spermatophyta</taxon>
        <taxon>Magnoliopsida</taxon>
        <taxon>eudicotyledons</taxon>
        <taxon>Gunneridae</taxon>
        <taxon>Pentapetalae</taxon>
        <taxon>rosids</taxon>
        <taxon>fabids</taxon>
        <taxon>Rosales</taxon>
        <taxon>Rhamnaceae</taxon>
        <taxon>Paliureae</taxon>
        <taxon>Ziziphus</taxon>
    </lineage>
</organism>